<name>A0A8H9UYU5_CLOPF</name>
<dbReference type="SUPFAM" id="SSF69279">
    <property type="entry name" value="Phage tail proteins"/>
    <property type="match status" value="1"/>
</dbReference>
<dbReference type="EMBL" id="DACTCB010000028">
    <property type="protein sequence ID" value="HAT4309273.1"/>
    <property type="molecule type" value="Genomic_DNA"/>
</dbReference>
<dbReference type="AlphaFoldDB" id="A0A8H9UYU5"/>
<dbReference type="Pfam" id="PF09393">
    <property type="entry name" value="DUF2001"/>
    <property type="match status" value="1"/>
</dbReference>
<gene>
    <name evidence="1" type="ORF">I9080_003123</name>
</gene>
<evidence type="ECO:0000313" key="1">
    <source>
        <dbReference type="EMBL" id="HAT4309273.1"/>
    </source>
</evidence>
<organism evidence="1 2">
    <name type="scientific">Clostridium perfringens</name>
    <dbReference type="NCBI Taxonomy" id="1502"/>
    <lineage>
        <taxon>Bacteria</taxon>
        <taxon>Bacillati</taxon>
        <taxon>Bacillota</taxon>
        <taxon>Clostridia</taxon>
        <taxon>Eubacteriales</taxon>
        <taxon>Clostridiaceae</taxon>
        <taxon>Clostridium</taxon>
    </lineage>
</organism>
<comment type="caution">
    <text evidence="1">The sequence shown here is derived from an EMBL/GenBank/DDBJ whole genome shotgun (WGS) entry which is preliminary data.</text>
</comment>
<dbReference type="RefSeq" id="WP_054198860.1">
    <property type="nucleotide sequence ID" value="NZ_JARJAT010000007.1"/>
</dbReference>
<dbReference type="InterPro" id="IPR018989">
    <property type="entry name" value="DUF2001"/>
</dbReference>
<proteinExistence type="predicted"/>
<dbReference type="Gene3D" id="2.30.110.40">
    <property type="entry name" value="Phage tail tube protein"/>
    <property type="match status" value="1"/>
</dbReference>
<protein>
    <submittedName>
        <fullName evidence="1">Phage tail tube protein</fullName>
    </submittedName>
</protein>
<reference evidence="1" key="2">
    <citation type="submission" date="2020-07" db="EMBL/GenBank/DDBJ databases">
        <authorList>
            <consortium name="NCBI Pathogen Detection Project"/>
        </authorList>
    </citation>
    <scope>NUCLEOTIDE SEQUENCE</scope>
    <source>
        <strain evidence="1">C8</strain>
    </source>
</reference>
<sequence>MAYLKAQDTVCGKEGIAQVNINGEIHKLFNIKSLEAKMEKNKSEIQVIGARATQHKTTGWSGSGSMTVHYMTSLFRKLAIEYIKTGKDIYFDMIVTNDDPTSDTGKQTVALYNCNVDSTILAKLDIDDDALEEDMDFTFDDVEMLEEFKELSYLK</sequence>
<accession>A0A8H9UYU5</accession>
<reference evidence="1" key="1">
    <citation type="journal article" date="2018" name="Genome Biol.">
        <title>SKESA: strategic k-mer extension for scrupulous assemblies.</title>
        <authorList>
            <person name="Souvorov A."/>
            <person name="Agarwala R."/>
            <person name="Lipman D.J."/>
        </authorList>
    </citation>
    <scope>NUCLEOTIDE SEQUENCE</scope>
    <source>
        <strain evidence="1">C8</strain>
    </source>
</reference>
<evidence type="ECO:0000313" key="2">
    <source>
        <dbReference type="Proteomes" id="UP000859547"/>
    </source>
</evidence>
<dbReference type="InterPro" id="IPR038628">
    <property type="entry name" value="XkdM-like_sf"/>
</dbReference>
<dbReference type="Proteomes" id="UP000859547">
    <property type="component" value="Unassembled WGS sequence"/>
</dbReference>